<accession>A0A1F7HGU7</accession>
<keyword evidence="3" id="KW-0808">Transferase</keyword>
<dbReference type="InterPro" id="IPR029044">
    <property type="entry name" value="Nucleotide-diphossugar_trans"/>
</dbReference>
<evidence type="ECO:0000259" key="8">
    <source>
        <dbReference type="Pfam" id="PF00535"/>
    </source>
</evidence>
<dbReference type="CDD" id="cd04179">
    <property type="entry name" value="DPM_DPG-synthase_like"/>
    <property type="match status" value="1"/>
</dbReference>
<keyword evidence="4" id="KW-0812">Transmembrane</keyword>
<keyword evidence="7" id="KW-0472">Membrane</keyword>
<dbReference type="Proteomes" id="UP000177199">
    <property type="component" value="Unassembled WGS sequence"/>
</dbReference>
<sequence length="236" mass="27471">MKKISEISIFFPFWNEEKNIENVVNKAIPVAEKIAEKWEIIMVDDGSSDDTLKIANRLVKENSNLRVVSHSKNRGYGASLKSGFENARFNLVVFTDGDGQFDFSEVEKFLKKIPRSDLVIGFRRKRLDNPIRHVLMNLLKIWDLVFFHFWFKDIDCGFKMLKRDAIAKIMPLKSEGAMITTEILAKARKKNLKIDQVKVHHYPRIWGDQSGGNLRVIVRAIRESFVIWKDLNYGRN</sequence>
<evidence type="ECO:0000256" key="2">
    <source>
        <dbReference type="ARBA" id="ARBA00022676"/>
    </source>
</evidence>
<evidence type="ECO:0000256" key="1">
    <source>
        <dbReference type="ARBA" id="ARBA00022475"/>
    </source>
</evidence>
<evidence type="ECO:0000256" key="5">
    <source>
        <dbReference type="ARBA" id="ARBA00022985"/>
    </source>
</evidence>
<evidence type="ECO:0000256" key="6">
    <source>
        <dbReference type="ARBA" id="ARBA00022989"/>
    </source>
</evidence>
<keyword evidence="1" id="KW-1003">Cell membrane</keyword>
<feature type="domain" description="Glycosyltransferase 2-like" evidence="8">
    <location>
        <begin position="8"/>
        <end position="136"/>
    </location>
</feature>
<dbReference type="EMBL" id="MFZV01000044">
    <property type="protein sequence ID" value="OGK30431.1"/>
    <property type="molecule type" value="Genomic_DNA"/>
</dbReference>
<dbReference type="InterPro" id="IPR001173">
    <property type="entry name" value="Glyco_trans_2-like"/>
</dbReference>
<gene>
    <name evidence="9" type="ORF">A3F29_00295</name>
</gene>
<dbReference type="GO" id="GO:0005886">
    <property type="term" value="C:plasma membrane"/>
    <property type="evidence" value="ECO:0007669"/>
    <property type="project" value="TreeGrafter"/>
</dbReference>
<evidence type="ECO:0000256" key="4">
    <source>
        <dbReference type="ARBA" id="ARBA00022692"/>
    </source>
</evidence>
<evidence type="ECO:0000256" key="7">
    <source>
        <dbReference type="ARBA" id="ARBA00023136"/>
    </source>
</evidence>
<dbReference type="PANTHER" id="PTHR48090">
    <property type="entry name" value="UNDECAPRENYL-PHOSPHATE 4-DEOXY-4-FORMAMIDO-L-ARABINOSE TRANSFERASE-RELATED"/>
    <property type="match status" value="1"/>
</dbReference>
<reference evidence="9 10" key="1">
    <citation type="journal article" date="2016" name="Nat. Commun.">
        <title>Thousands of microbial genomes shed light on interconnected biogeochemical processes in an aquifer system.</title>
        <authorList>
            <person name="Anantharaman K."/>
            <person name="Brown C.T."/>
            <person name="Hug L.A."/>
            <person name="Sharon I."/>
            <person name="Castelle C.J."/>
            <person name="Probst A.J."/>
            <person name="Thomas B.C."/>
            <person name="Singh A."/>
            <person name="Wilkins M.J."/>
            <person name="Karaoz U."/>
            <person name="Brodie E.L."/>
            <person name="Williams K.H."/>
            <person name="Hubbard S.S."/>
            <person name="Banfield J.F."/>
        </authorList>
    </citation>
    <scope>NUCLEOTIDE SEQUENCE [LARGE SCALE GENOMIC DNA]</scope>
</reference>
<evidence type="ECO:0000256" key="3">
    <source>
        <dbReference type="ARBA" id="ARBA00022679"/>
    </source>
</evidence>
<proteinExistence type="predicted"/>
<dbReference type="PANTHER" id="PTHR48090:SF3">
    <property type="entry name" value="UNDECAPRENYL-PHOSPHATE 4-DEOXY-4-FORMAMIDO-L-ARABINOSE TRANSFERASE"/>
    <property type="match status" value="1"/>
</dbReference>
<keyword evidence="5" id="KW-0448">Lipopolysaccharide biosynthesis</keyword>
<protein>
    <recommendedName>
        <fullName evidence="8">Glycosyltransferase 2-like domain-containing protein</fullName>
    </recommendedName>
</protein>
<dbReference type="SUPFAM" id="SSF53448">
    <property type="entry name" value="Nucleotide-diphospho-sugar transferases"/>
    <property type="match status" value="1"/>
</dbReference>
<name>A0A1F7HGU7_9BACT</name>
<dbReference type="GO" id="GO:0009103">
    <property type="term" value="P:lipopolysaccharide biosynthetic process"/>
    <property type="evidence" value="ECO:0007669"/>
    <property type="project" value="UniProtKB-KW"/>
</dbReference>
<evidence type="ECO:0000313" key="10">
    <source>
        <dbReference type="Proteomes" id="UP000177199"/>
    </source>
</evidence>
<dbReference type="InterPro" id="IPR050256">
    <property type="entry name" value="Glycosyltransferase_2"/>
</dbReference>
<dbReference type="GO" id="GO:0099621">
    <property type="term" value="F:undecaprenyl-phosphate 4-deoxy-4-formamido-L-arabinose transferase activity"/>
    <property type="evidence" value="ECO:0007669"/>
    <property type="project" value="TreeGrafter"/>
</dbReference>
<organism evidence="9 10">
    <name type="scientific">Candidatus Roizmanbacteria bacterium RIFCSPHIGHO2_12_FULL_33_9</name>
    <dbReference type="NCBI Taxonomy" id="1802045"/>
    <lineage>
        <taxon>Bacteria</taxon>
        <taxon>Candidatus Roizmaniibacteriota</taxon>
    </lineage>
</organism>
<keyword evidence="2" id="KW-0328">Glycosyltransferase</keyword>
<dbReference type="Pfam" id="PF00535">
    <property type="entry name" value="Glycos_transf_2"/>
    <property type="match status" value="1"/>
</dbReference>
<comment type="caution">
    <text evidence="9">The sequence shown here is derived from an EMBL/GenBank/DDBJ whole genome shotgun (WGS) entry which is preliminary data.</text>
</comment>
<evidence type="ECO:0000313" key="9">
    <source>
        <dbReference type="EMBL" id="OGK30431.1"/>
    </source>
</evidence>
<dbReference type="Gene3D" id="3.90.550.10">
    <property type="entry name" value="Spore Coat Polysaccharide Biosynthesis Protein SpsA, Chain A"/>
    <property type="match status" value="1"/>
</dbReference>
<keyword evidence="6" id="KW-1133">Transmembrane helix</keyword>
<dbReference type="AlphaFoldDB" id="A0A1F7HGU7"/>